<dbReference type="Proteomes" id="UP001500880">
    <property type="component" value="Unassembled WGS sequence"/>
</dbReference>
<comment type="subcellular location">
    <subcellularLocation>
        <location evidence="1">Cell membrane</location>
    </subcellularLocation>
</comment>
<proteinExistence type="inferred from homology"/>
<dbReference type="PANTHER" id="PTHR32089:SF112">
    <property type="entry name" value="LYSOZYME-LIKE PROTEIN-RELATED"/>
    <property type="match status" value="1"/>
</dbReference>
<feature type="domain" description="Methyl-accepting transducer" evidence="9">
    <location>
        <begin position="280"/>
        <end position="523"/>
    </location>
</feature>
<dbReference type="RefSeq" id="WP_343838019.1">
    <property type="nucleotide sequence ID" value="NZ_BAAADO010000002.1"/>
</dbReference>
<feature type="region of interest" description="Disordered" evidence="7">
    <location>
        <begin position="526"/>
        <end position="547"/>
    </location>
</feature>
<dbReference type="Pfam" id="PF12729">
    <property type="entry name" value="4HB_MCP_1"/>
    <property type="match status" value="1"/>
</dbReference>
<sequence>MKNLKVFNFKSIRSKLFAAFSTIILFVLVLGITTLIFNQNSNDKVKELNDDHLNSLVKAEKIALNMSQRTNLLRGFLLYEDETYKEKFQNGIEESIALENELLELDKSGKVQELIDQKIEWGTLTDQVYAEYEKGNKERALQIMETEVQPLSDELIQSFEKLAIEREEQMNQTGNDIVNASSANGNISLIIMILAVIFGILIAALLSRSMTKQLKTVMNRMKKIADGDLSDENLQVESKDEIGRLVESTNDMSQNMRELLGKIHSVSETVSAHSEELTQSANEVMRGTEKVSAAMEEIASGAENQANHASQMADNTTAFSTKLRESNEDSELTYDASKQVLNMTNDGRKLMNRSVNQMKSIYSIFDQSVEKVKGLDAQSSEISKLVTVIKDIADQTNLLALNAAIEAARAGEHGEGFAVVADEVRKLAVQVSDSVTEITTIVGSIQEGSSTVVQSLEDGYAEVEKGANEIQSMEETFETLRIAIDEIAASIGFVTNNLTEMANSSQKMDASIEEIASVSEEAASGVQESAAASQQTNSTMQEVTASSEQLSQLAEELNGLVRQFKM</sequence>
<dbReference type="SMART" id="SM00283">
    <property type="entry name" value="MA"/>
    <property type="match status" value="1"/>
</dbReference>
<dbReference type="PROSITE" id="PS50111">
    <property type="entry name" value="CHEMOTAXIS_TRANSDUC_2"/>
    <property type="match status" value="1"/>
</dbReference>
<dbReference type="InterPro" id="IPR003660">
    <property type="entry name" value="HAMP_dom"/>
</dbReference>
<dbReference type="SMART" id="SM00304">
    <property type="entry name" value="HAMP"/>
    <property type="match status" value="2"/>
</dbReference>
<dbReference type="InterPro" id="IPR024478">
    <property type="entry name" value="HlyB_4HB_MCP"/>
</dbReference>
<dbReference type="PROSITE" id="PS50885">
    <property type="entry name" value="HAMP"/>
    <property type="match status" value="1"/>
</dbReference>
<evidence type="ECO:0000313" key="12">
    <source>
        <dbReference type="Proteomes" id="UP001500880"/>
    </source>
</evidence>
<comment type="similarity">
    <text evidence="5">Belongs to the methyl-accepting chemotaxis (MCP) protein family.</text>
</comment>
<protein>
    <submittedName>
        <fullName evidence="11">Methyl-accepting chemotaxis protein</fullName>
    </submittedName>
</protein>
<name>A0ABN1AXE5_9BACI</name>
<dbReference type="CDD" id="cd11386">
    <property type="entry name" value="MCP_signal"/>
    <property type="match status" value="1"/>
</dbReference>
<comment type="caution">
    <text evidence="11">The sequence shown here is derived from an EMBL/GenBank/DDBJ whole genome shotgun (WGS) entry which is preliminary data.</text>
</comment>
<dbReference type="Gene3D" id="1.10.287.950">
    <property type="entry name" value="Methyl-accepting chemotaxis protein"/>
    <property type="match status" value="1"/>
</dbReference>
<keyword evidence="4 6" id="KW-0807">Transducer</keyword>
<dbReference type="Pfam" id="PF00672">
    <property type="entry name" value="HAMP"/>
    <property type="match status" value="1"/>
</dbReference>
<organism evidence="11 12">
    <name type="scientific">Salinibacillus aidingensis</name>
    <dbReference type="NCBI Taxonomy" id="237684"/>
    <lineage>
        <taxon>Bacteria</taxon>
        <taxon>Bacillati</taxon>
        <taxon>Bacillota</taxon>
        <taxon>Bacilli</taxon>
        <taxon>Bacillales</taxon>
        <taxon>Bacillaceae</taxon>
        <taxon>Salinibacillus</taxon>
    </lineage>
</organism>
<keyword evidence="8" id="KW-0812">Transmembrane</keyword>
<reference evidence="11 12" key="1">
    <citation type="journal article" date="2019" name="Int. J. Syst. Evol. Microbiol.">
        <title>The Global Catalogue of Microorganisms (GCM) 10K type strain sequencing project: providing services to taxonomists for standard genome sequencing and annotation.</title>
        <authorList>
            <consortium name="The Broad Institute Genomics Platform"/>
            <consortium name="The Broad Institute Genome Sequencing Center for Infectious Disease"/>
            <person name="Wu L."/>
            <person name="Ma J."/>
        </authorList>
    </citation>
    <scope>NUCLEOTIDE SEQUENCE [LARGE SCALE GENOMIC DNA]</scope>
    <source>
        <strain evidence="11 12">JCM 12389</strain>
    </source>
</reference>
<dbReference type="CDD" id="cd06225">
    <property type="entry name" value="HAMP"/>
    <property type="match status" value="1"/>
</dbReference>
<feature type="compositionally biased region" description="Polar residues" evidence="7">
    <location>
        <begin position="535"/>
        <end position="547"/>
    </location>
</feature>
<dbReference type="Gene3D" id="6.10.340.10">
    <property type="match status" value="1"/>
</dbReference>
<dbReference type="EMBL" id="BAAADO010000002">
    <property type="protein sequence ID" value="GAA0485600.1"/>
    <property type="molecule type" value="Genomic_DNA"/>
</dbReference>
<keyword evidence="12" id="KW-1185">Reference proteome</keyword>
<gene>
    <name evidence="11" type="ORF">GCM10008986_08630</name>
</gene>
<evidence type="ECO:0000313" key="11">
    <source>
        <dbReference type="EMBL" id="GAA0485600.1"/>
    </source>
</evidence>
<evidence type="ECO:0000256" key="4">
    <source>
        <dbReference type="ARBA" id="ARBA00023224"/>
    </source>
</evidence>
<feature type="transmembrane region" description="Helical" evidence="8">
    <location>
        <begin position="187"/>
        <end position="206"/>
    </location>
</feature>
<evidence type="ECO:0000259" key="9">
    <source>
        <dbReference type="PROSITE" id="PS50111"/>
    </source>
</evidence>
<evidence type="ECO:0000256" key="6">
    <source>
        <dbReference type="PROSITE-ProRule" id="PRU00284"/>
    </source>
</evidence>
<keyword evidence="3 8" id="KW-0472">Membrane</keyword>
<dbReference type="PANTHER" id="PTHR32089">
    <property type="entry name" value="METHYL-ACCEPTING CHEMOTAXIS PROTEIN MCPB"/>
    <property type="match status" value="1"/>
</dbReference>
<evidence type="ECO:0000256" key="7">
    <source>
        <dbReference type="SAM" id="MobiDB-lite"/>
    </source>
</evidence>
<evidence type="ECO:0000259" key="10">
    <source>
        <dbReference type="PROSITE" id="PS50885"/>
    </source>
</evidence>
<accession>A0ABN1AXE5</accession>
<evidence type="ECO:0000256" key="1">
    <source>
        <dbReference type="ARBA" id="ARBA00004236"/>
    </source>
</evidence>
<evidence type="ECO:0000256" key="8">
    <source>
        <dbReference type="SAM" id="Phobius"/>
    </source>
</evidence>
<dbReference type="SUPFAM" id="SSF58104">
    <property type="entry name" value="Methyl-accepting chemotaxis protein (MCP) signaling domain"/>
    <property type="match status" value="1"/>
</dbReference>
<evidence type="ECO:0000256" key="2">
    <source>
        <dbReference type="ARBA" id="ARBA00022475"/>
    </source>
</evidence>
<dbReference type="InterPro" id="IPR004089">
    <property type="entry name" value="MCPsignal_dom"/>
</dbReference>
<keyword evidence="8" id="KW-1133">Transmembrane helix</keyword>
<feature type="domain" description="HAMP" evidence="10">
    <location>
        <begin position="208"/>
        <end position="261"/>
    </location>
</feature>
<evidence type="ECO:0000256" key="3">
    <source>
        <dbReference type="ARBA" id="ARBA00023136"/>
    </source>
</evidence>
<evidence type="ECO:0000256" key="5">
    <source>
        <dbReference type="ARBA" id="ARBA00029447"/>
    </source>
</evidence>
<dbReference type="Pfam" id="PF00015">
    <property type="entry name" value="MCPsignal"/>
    <property type="match status" value="1"/>
</dbReference>
<keyword evidence="2" id="KW-1003">Cell membrane</keyword>